<protein>
    <submittedName>
        <fullName evidence="2">Peptidase M13 N-terminal domain-containing protein</fullName>
    </submittedName>
</protein>
<dbReference type="WBParaSite" id="JU765_v2.g16640.t1">
    <property type="protein sequence ID" value="JU765_v2.g16640.t1"/>
    <property type="gene ID" value="JU765_v2.g16640"/>
</dbReference>
<dbReference type="Proteomes" id="UP000887576">
    <property type="component" value="Unplaced"/>
</dbReference>
<organism evidence="1 2">
    <name type="scientific">Panagrolaimus sp. JU765</name>
    <dbReference type="NCBI Taxonomy" id="591449"/>
    <lineage>
        <taxon>Eukaryota</taxon>
        <taxon>Metazoa</taxon>
        <taxon>Ecdysozoa</taxon>
        <taxon>Nematoda</taxon>
        <taxon>Chromadorea</taxon>
        <taxon>Rhabditida</taxon>
        <taxon>Tylenchina</taxon>
        <taxon>Panagrolaimomorpha</taxon>
        <taxon>Panagrolaimoidea</taxon>
        <taxon>Panagrolaimidae</taxon>
        <taxon>Panagrolaimus</taxon>
    </lineage>
</organism>
<sequence length="770" mass="86076">MAGPSGRAKLAEAESLGDLEDVAESTVETAEAAVAQEAAKKSVTLESGEPQTAPQRPQRRKPNKWPIILGVLLALAILAAIGIFIAWVVTSDGFRNLGGLSDVCSTTECIELAAGLTRSIDPSINICDNFYRYSCGQFHFQHSVQLNNFIDYQSVFYDELENGLNEILSKSADAGSFSLQFSKGLYSQCIDFPLRESVGTQPLIDLLKNLPCGPILPGCHGFSEGHFSLERNIGTIDFYAGLFNLIIFNRAANPQNPAEIILSFQAPDLTKFLEDARRSVDYLKPKTTSEFQALLSVQLKTWLINTTMTDLLGIQSSNKLAKDLDEIVEFIVSIDEISSLSRQNSLTAQIMPLQEFAGVLRPLDLQAVLDASLSASHTWSWTDTVAIYNLYYYQNLFQIIEKTSKKTLANYLTLSTAMNLKQYLHLKGDNEDWRNCLKQMSILDPVANVYASNKFQNFERLTSFFADLRAFFVAENLQFNPGTLDTLRRAEIKVGVPTRILDDTEMAQTFNSIRIVEDSYEQRKTVNLIPWQSTDDSDYFTKLLEAIKLQRASELRKIGTFVQAGDSVNWPSLEPRFIYNSLGNEFVIPLALLQNPPLALPLSPSPISSVLATTGFLFFAHLYEIANSLQQNNLDLSCPRQVYDTFVQPDLAIRTEDFVSRSVTYLNALELVFRKHEEWRRTNGIGREQALPGFKNYSDEQLIFLQFGSLMCSTEADALGSPYEAMMNTVASLSSEFLKLFKCPVTSKMNSGISCQFEKLSTPTFPPQIP</sequence>
<evidence type="ECO:0000313" key="1">
    <source>
        <dbReference type="Proteomes" id="UP000887576"/>
    </source>
</evidence>
<proteinExistence type="predicted"/>
<name>A0AC34QI83_9BILA</name>
<reference evidence="2" key="1">
    <citation type="submission" date="2022-11" db="UniProtKB">
        <authorList>
            <consortium name="WormBaseParasite"/>
        </authorList>
    </citation>
    <scope>IDENTIFICATION</scope>
</reference>
<evidence type="ECO:0000313" key="2">
    <source>
        <dbReference type="WBParaSite" id="JU765_v2.g16640.t1"/>
    </source>
</evidence>
<accession>A0AC34QI83</accession>